<dbReference type="InterPro" id="IPR058163">
    <property type="entry name" value="LysR-type_TF_proteobact-type"/>
</dbReference>
<dbReference type="InterPro" id="IPR000847">
    <property type="entry name" value="LysR_HTH_N"/>
</dbReference>
<dbReference type="SUPFAM" id="SSF46785">
    <property type="entry name" value="Winged helix' DNA-binding domain"/>
    <property type="match status" value="1"/>
</dbReference>
<dbReference type="Gene3D" id="1.10.10.10">
    <property type="entry name" value="Winged helix-like DNA-binding domain superfamily/Winged helix DNA-binding domain"/>
    <property type="match status" value="1"/>
</dbReference>
<gene>
    <name evidence="6" type="ORF">LCGC14_2245580</name>
</gene>
<dbReference type="GO" id="GO:0043565">
    <property type="term" value="F:sequence-specific DNA binding"/>
    <property type="evidence" value="ECO:0007669"/>
    <property type="project" value="TreeGrafter"/>
</dbReference>
<comment type="similarity">
    <text evidence="1">Belongs to the LysR transcriptional regulatory family.</text>
</comment>
<evidence type="ECO:0000313" key="6">
    <source>
        <dbReference type="EMBL" id="KKL56418.1"/>
    </source>
</evidence>
<dbReference type="PRINTS" id="PR00039">
    <property type="entry name" value="HTHLYSR"/>
</dbReference>
<comment type="caution">
    <text evidence="6">The sequence shown here is derived from an EMBL/GenBank/DDBJ whole genome shotgun (WGS) entry which is preliminary data.</text>
</comment>
<dbReference type="InterPro" id="IPR036388">
    <property type="entry name" value="WH-like_DNA-bd_sf"/>
</dbReference>
<keyword evidence="2" id="KW-0805">Transcription regulation</keyword>
<dbReference type="AlphaFoldDB" id="A0A0F9D3V3"/>
<keyword evidence="3" id="KW-0238">DNA-binding</keyword>
<name>A0A0F9D3V3_9ZZZZ</name>
<reference evidence="6" key="1">
    <citation type="journal article" date="2015" name="Nature">
        <title>Complex archaea that bridge the gap between prokaryotes and eukaryotes.</title>
        <authorList>
            <person name="Spang A."/>
            <person name="Saw J.H."/>
            <person name="Jorgensen S.L."/>
            <person name="Zaremba-Niedzwiedzka K."/>
            <person name="Martijn J."/>
            <person name="Lind A.E."/>
            <person name="van Eijk R."/>
            <person name="Schleper C."/>
            <person name="Guy L."/>
            <person name="Ettema T.J."/>
        </authorList>
    </citation>
    <scope>NUCLEOTIDE SEQUENCE</scope>
</reference>
<sequence length="113" mass="12307">MRAFEAAAKHCHMRKAADELGVTHGAISRQVKQLEQRLGTELFDRSNNRLALTSAGIRLLQVVAEALDSITEATVCLDPESMAGSLVIASTPSISVGWLLRVIGEFSRQYPEV</sequence>
<dbReference type="GO" id="GO:0006351">
    <property type="term" value="P:DNA-templated transcription"/>
    <property type="evidence" value="ECO:0007669"/>
    <property type="project" value="TreeGrafter"/>
</dbReference>
<feature type="domain" description="HTH lysR-type" evidence="5">
    <location>
        <begin position="1"/>
        <end position="53"/>
    </location>
</feature>
<accession>A0A0F9D3V3</accession>
<organism evidence="6">
    <name type="scientific">marine sediment metagenome</name>
    <dbReference type="NCBI Taxonomy" id="412755"/>
    <lineage>
        <taxon>unclassified sequences</taxon>
        <taxon>metagenomes</taxon>
        <taxon>ecological metagenomes</taxon>
    </lineage>
</organism>
<keyword evidence="4" id="KW-0804">Transcription</keyword>
<evidence type="ECO:0000256" key="1">
    <source>
        <dbReference type="ARBA" id="ARBA00009437"/>
    </source>
</evidence>
<protein>
    <recommendedName>
        <fullName evidence="5">HTH lysR-type domain-containing protein</fullName>
    </recommendedName>
</protein>
<dbReference type="PANTHER" id="PTHR30537:SF74">
    <property type="entry name" value="HTH-TYPE TRANSCRIPTIONAL REGULATOR TRPI"/>
    <property type="match status" value="1"/>
</dbReference>
<dbReference type="PANTHER" id="PTHR30537">
    <property type="entry name" value="HTH-TYPE TRANSCRIPTIONAL REGULATOR"/>
    <property type="match status" value="1"/>
</dbReference>
<evidence type="ECO:0000259" key="5">
    <source>
        <dbReference type="PROSITE" id="PS50931"/>
    </source>
</evidence>
<evidence type="ECO:0000256" key="3">
    <source>
        <dbReference type="ARBA" id="ARBA00023125"/>
    </source>
</evidence>
<dbReference type="EMBL" id="LAZR01030501">
    <property type="protein sequence ID" value="KKL56418.1"/>
    <property type="molecule type" value="Genomic_DNA"/>
</dbReference>
<dbReference type="GO" id="GO:0003700">
    <property type="term" value="F:DNA-binding transcription factor activity"/>
    <property type="evidence" value="ECO:0007669"/>
    <property type="project" value="InterPro"/>
</dbReference>
<evidence type="ECO:0000256" key="4">
    <source>
        <dbReference type="ARBA" id="ARBA00023163"/>
    </source>
</evidence>
<dbReference type="PROSITE" id="PS50931">
    <property type="entry name" value="HTH_LYSR"/>
    <property type="match status" value="1"/>
</dbReference>
<dbReference type="InterPro" id="IPR036390">
    <property type="entry name" value="WH_DNA-bd_sf"/>
</dbReference>
<evidence type="ECO:0000256" key="2">
    <source>
        <dbReference type="ARBA" id="ARBA00023015"/>
    </source>
</evidence>
<proteinExistence type="inferred from homology"/>
<dbReference type="FunFam" id="1.10.10.10:FF:000001">
    <property type="entry name" value="LysR family transcriptional regulator"/>
    <property type="match status" value="1"/>
</dbReference>
<dbReference type="Pfam" id="PF00126">
    <property type="entry name" value="HTH_1"/>
    <property type="match status" value="1"/>
</dbReference>
<feature type="non-terminal residue" evidence="6">
    <location>
        <position position="113"/>
    </location>
</feature>